<evidence type="ECO:0000313" key="2">
    <source>
        <dbReference type="Proteomes" id="UP000550787"/>
    </source>
</evidence>
<gene>
    <name evidence="1" type="ORF">HLH33_10110</name>
</gene>
<sequence length="68" mass="7182">MAYTLHIETLDGTVEPTFTEPFFSKRLAIETARLAAAGTNPGTARIIVQDAAEMSVAAFPCAAPILTT</sequence>
<dbReference type="EMBL" id="JABEQG010000016">
    <property type="protein sequence ID" value="MBB2156659.1"/>
    <property type="molecule type" value="Genomic_DNA"/>
</dbReference>
<dbReference type="RefSeq" id="WP_183115886.1">
    <property type="nucleotide sequence ID" value="NZ_JABEQG010000016.1"/>
</dbReference>
<dbReference type="Proteomes" id="UP000550787">
    <property type="component" value="Unassembled WGS sequence"/>
</dbReference>
<organism evidence="1 2">
    <name type="scientific">Gluconacetobacter diazotrophicus</name>
    <name type="common">Acetobacter diazotrophicus</name>
    <dbReference type="NCBI Taxonomy" id="33996"/>
    <lineage>
        <taxon>Bacteria</taxon>
        <taxon>Pseudomonadati</taxon>
        <taxon>Pseudomonadota</taxon>
        <taxon>Alphaproteobacteria</taxon>
        <taxon>Acetobacterales</taxon>
        <taxon>Acetobacteraceae</taxon>
        <taxon>Gluconacetobacter</taxon>
    </lineage>
</organism>
<accession>A0A7W4FFL3</accession>
<name>A0A7W4FFL3_GLUDI</name>
<dbReference type="AlphaFoldDB" id="A0A7W4FFL3"/>
<comment type="caution">
    <text evidence="1">The sequence shown here is derived from an EMBL/GenBank/DDBJ whole genome shotgun (WGS) entry which is preliminary data.</text>
</comment>
<reference evidence="1 2" key="1">
    <citation type="submission" date="2020-04" db="EMBL/GenBank/DDBJ databases">
        <title>Description of novel Gluconacetobacter.</title>
        <authorList>
            <person name="Sombolestani A."/>
        </authorList>
    </citation>
    <scope>NUCLEOTIDE SEQUENCE [LARGE SCALE GENOMIC DNA]</scope>
    <source>
        <strain evidence="1 2">LMG 7603</strain>
    </source>
</reference>
<protein>
    <submittedName>
        <fullName evidence="1">Uncharacterized protein</fullName>
    </submittedName>
</protein>
<evidence type="ECO:0000313" key="1">
    <source>
        <dbReference type="EMBL" id="MBB2156659.1"/>
    </source>
</evidence>
<proteinExistence type="predicted"/>